<evidence type="ECO:0000313" key="1">
    <source>
        <dbReference type="EMBL" id="MEP0868061.1"/>
    </source>
</evidence>
<accession>A0ABV0JX70</accession>
<proteinExistence type="predicted"/>
<protein>
    <recommendedName>
        <fullName evidence="3">Restriction endonuclease type IV Mrr domain-containing protein</fullName>
    </recommendedName>
</protein>
<keyword evidence="2" id="KW-1185">Reference proteome</keyword>
<reference evidence="1 2" key="1">
    <citation type="submission" date="2022-04" db="EMBL/GenBank/DDBJ databases">
        <title>Positive selection, recombination, and allopatry shape intraspecific diversity of widespread and dominant cyanobacteria.</title>
        <authorList>
            <person name="Wei J."/>
            <person name="Shu W."/>
            <person name="Hu C."/>
        </authorList>
    </citation>
    <scope>NUCLEOTIDE SEQUENCE [LARGE SCALE GENOMIC DNA]</scope>
    <source>
        <strain evidence="1 2">GB2-A5</strain>
    </source>
</reference>
<comment type="caution">
    <text evidence="1">The sequence shown here is derived from an EMBL/GenBank/DDBJ whole genome shotgun (WGS) entry which is preliminary data.</text>
</comment>
<sequence length="442" mass="48802">MSTTNGKKPSESLNTPQLIEKIQLLNDRILIHDLEVLLPDALNYLQLLPESERERACLSAVEIGFLCLQRTQTRSDVDFVKRQMESLLSEFHQAVAVIPETIEKQLVHQIGTKDGQLLAPVQHTIKLTQTVLTDQVKEVRTLLAKDIDPSKPSSVLGSVLKKIQDLLDDKRSDSVQGAFNVAIADVTTPNGALASSVKAVVAEAIAPLALEVEKLAQEFREQELVESVLEQTIAKGATYEEAVVVELQDWAKLCGAEVHYVAKKNQPGDILIKLSSHSIAATELSIIIEVRNRPSDRWGRKLISEQLAKAMRSYEAKAAIFLSRTRQGLATEIGEWAEGFCSQGIWVATTHELLTVAIQFLIVRQQLAAQQAFNSTLDCNAIESQIIRIQSSLDYITKINTDLTALEENTQGIRNKAKAMKTEICSALTSISEALSKDDRTS</sequence>
<organism evidence="1 2">
    <name type="scientific">Funiculus sociatus GB2-A5</name>
    <dbReference type="NCBI Taxonomy" id="2933946"/>
    <lineage>
        <taxon>Bacteria</taxon>
        <taxon>Bacillati</taxon>
        <taxon>Cyanobacteriota</taxon>
        <taxon>Cyanophyceae</taxon>
        <taxon>Coleofasciculales</taxon>
        <taxon>Coleofasciculaceae</taxon>
        <taxon>Funiculus</taxon>
    </lineage>
</organism>
<dbReference type="RefSeq" id="WP_190423957.1">
    <property type="nucleotide sequence ID" value="NZ_JAMPKK010000107.1"/>
</dbReference>
<gene>
    <name evidence="1" type="ORF">NDI37_26855</name>
</gene>
<evidence type="ECO:0008006" key="3">
    <source>
        <dbReference type="Google" id="ProtNLM"/>
    </source>
</evidence>
<evidence type="ECO:0000313" key="2">
    <source>
        <dbReference type="Proteomes" id="UP001442494"/>
    </source>
</evidence>
<dbReference type="EMBL" id="JAMPKK010000107">
    <property type="protein sequence ID" value="MEP0868061.1"/>
    <property type="molecule type" value="Genomic_DNA"/>
</dbReference>
<name>A0ABV0JX70_9CYAN</name>
<dbReference type="Proteomes" id="UP001442494">
    <property type="component" value="Unassembled WGS sequence"/>
</dbReference>